<name>A0A9N8VUK5_9GLOM</name>
<evidence type="ECO:0000256" key="1">
    <source>
        <dbReference type="SAM" id="Coils"/>
    </source>
</evidence>
<dbReference type="Gene3D" id="3.90.228.10">
    <property type="match status" value="1"/>
</dbReference>
<dbReference type="EMBL" id="CAJVPI010000050">
    <property type="protein sequence ID" value="CAG8466904.1"/>
    <property type="molecule type" value="Genomic_DNA"/>
</dbReference>
<dbReference type="AlphaFoldDB" id="A0A9N8VUK5"/>
<organism evidence="2 3">
    <name type="scientific">Paraglomus brasilianum</name>
    <dbReference type="NCBI Taxonomy" id="144538"/>
    <lineage>
        <taxon>Eukaryota</taxon>
        <taxon>Fungi</taxon>
        <taxon>Fungi incertae sedis</taxon>
        <taxon>Mucoromycota</taxon>
        <taxon>Glomeromycotina</taxon>
        <taxon>Glomeromycetes</taxon>
        <taxon>Paraglomerales</taxon>
        <taxon>Paraglomeraceae</taxon>
        <taxon>Paraglomus</taxon>
    </lineage>
</organism>
<reference evidence="2" key="1">
    <citation type="submission" date="2021-06" db="EMBL/GenBank/DDBJ databases">
        <authorList>
            <person name="Kallberg Y."/>
            <person name="Tangrot J."/>
            <person name="Rosling A."/>
        </authorList>
    </citation>
    <scope>NUCLEOTIDE SEQUENCE</scope>
    <source>
        <strain evidence="2">BR232B</strain>
    </source>
</reference>
<accession>A0A9N8VUK5</accession>
<protein>
    <submittedName>
        <fullName evidence="2">2668_t:CDS:1</fullName>
    </submittedName>
</protein>
<dbReference type="OrthoDB" id="2503928at2759"/>
<gene>
    <name evidence="2" type="ORF">PBRASI_LOCUS876</name>
</gene>
<evidence type="ECO:0000313" key="2">
    <source>
        <dbReference type="EMBL" id="CAG8466904.1"/>
    </source>
</evidence>
<proteinExistence type="predicted"/>
<feature type="coiled-coil region" evidence="1">
    <location>
        <begin position="104"/>
        <end position="131"/>
    </location>
</feature>
<keyword evidence="1" id="KW-0175">Coiled coil</keyword>
<sequence>MDKFKAFFTNQTDCVFASVSPGLAVDNNVMLQPNAIQVEDNKHLISTSEQAYASLDQCEQTSVNTMNQSMTNGIPSQQELQLFEAGYNFVQATNNVNTFQTEQNLDVMQEIRQLKTEMLAIKRENDQLRGSPFVQQPDTLRSEWQCMGCDSKTRKDLSIHEPILRLYCSMPCYNANKGKLQTRIVTIGNDSAEIAEIKKIFCSSVKGAEICMFARLEMPEAIVNKHNDYKKRFAEQNQISEKSVTQRMFHGTKIRCTNNLTHPEICKKIGSGELCKEACGLCGIIQYGVRTEFSRFGNSSPTISHSYCGISNPRAMFVVDVVATNHCKILTVNRNEATLPRYLILFQASRKRAASQNISSCTRIKRCKPPLAQPAKAVSKEQQLNFR</sequence>
<keyword evidence="3" id="KW-1185">Reference proteome</keyword>
<evidence type="ECO:0000313" key="3">
    <source>
        <dbReference type="Proteomes" id="UP000789739"/>
    </source>
</evidence>
<dbReference type="Proteomes" id="UP000789739">
    <property type="component" value="Unassembled WGS sequence"/>
</dbReference>
<comment type="caution">
    <text evidence="2">The sequence shown here is derived from an EMBL/GenBank/DDBJ whole genome shotgun (WGS) entry which is preliminary data.</text>
</comment>